<evidence type="ECO:0000256" key="1">
    <source>
        <dbReference type="SAM" id="MobiDB-lite"/>
    </source>
</evidence>
<dbReference type="InParanoid" id="A0A067MWY6"/>
<dbReference type="OrthoDB" id="3068031at2759"/>
<evidence type="ECO:0000313" key="2">
    <source>
        <dbReference type="EMBL" id="KDQ16071.1"/>
    </source>
</evidence>
<dbReference type="AlphaFoldDB" id="A0A067MWY6"/>
<proteinExistence type="predicted"/>
<protein>
    <submittedName>
        <fullName evidence="2">Uncharacterized protein</fullName>
    </submittedName>
</protein>
<organism evidence="2 3">
    <name type="scientific">Botryobasidium botryosum (strain FD-172 SS1)</name>
    <dbReference type="NCBI Taxonomy" id="930990"/>
    <lineage>
        <taxon>Eukaryota</taxon>
        <taxon>Fungi</taxon>
        <taxon>Dikarya</taxon>
        <taxon>Basidiomycota</taxon>
        <taxon>Agaricomycotina</taxon>
        <taxon>Agaricomycetes</taxon>
        <taxon>Cantharellales</taxon>
        <taxon>Botryobasidiaceae</taxon>
        <taxon>Botryobasidium</taxon>
    </lineage>
</organism>
<sequence length="229" mass="25697">MPPRELPGFYFDETRNRYFPLSSKSKSASTSKLPEKLDSFPQRGEISSTSVHKILTGIQSTSSRLKRKIAMDAALVGQYTQGYHSHTEAFSDANITSLAISSINPGLQIAGDTRGFAWLRSPEHDVYGEPVENGEGIWECYMPLGSSITHVSVFMHGFLALSFGPRPKILLGAFETAKMCADRAKFHTRRAHSIVAWNVDRTSMRFQSNIYARNDPTALNARYYIQRKK</sequence>
<keyword evidence="3" id="KW-1185">Reference proteome</keyword>
<feature type="region of interest" description="Disordered" evidence="1">
    <location>
        <begin position="21"/>
        <end position="42"/>
    </location>
</feature>
<accession>A0A067MWY6</accession>
<feature type="compositionally biased region" description="Low complexity" evidence="1">
    <location>
        <begin position="22"/>
        <end position="32"/>
    </location>
</feature>
<dbReference type="HOGENOM" id="CLU_1209644_0_0_1"/>
<dbReference type="Proteomes" id="UP000027195">
    <property type="component" value="Unassembled WGS sequence"/>
</dbReference>
<name>A0A067MWY6_BOTB1</name>
<reference evidence="3" key="1">
    <citation type="journal article" date="2014" name="Proc. Natl. Acad. Sci. U.S.A.">
        <title>Extensive sampling of basidiomycete genomes demonstrates inadequacy of the white-rot/brown-rot paradigm for wood decay fungi.</title>
        <authorList>
            <person name="Riley R."/>
            <person name="Salamov A.A."/>
            <person name="Brown D.W."/>
            <person name="Nagy L.G."/>
            <person name="Floudas D."/>
            <person name="Held B.W."/>
            <person name="Levasseur A."/>
            <person name="Lombard V."/>
            <person name="Morin E."/>
            <person name="Otillar R."/>
            <person name="Lindquist E.A."/>
            <person name="Sun H."/>
            <person name="LaButti K.M."/>
            <person name="Schmutz J."/>
            <person name="Jabbour D."/>
            <person name="Luo H."/>
            <person name="Baker S.E."/>
            <person name="Pisabarro A.G."/>
            <person name="Walton J.D."/>
            <person name="Blanchette R.A."/>
            <person name="Henrissat B."/>
            <person name="Martin F."/>
            <person name="Cullen D."/>
            <person name="Hibbett D.S."/>
            <person name="Grigoriev I.V."/>
        </authorList>
    </citation>
    <scope>NUCLEOTIDE SEQUENCE [LARGE SCALE GENOMIC DNA]</scope>
    <source>
        <strain evidence="3">FD-172 SS1</strain>
    </source>
</reference>
<dbReference type="EMBL" id="KL198029">
    <property type="protein sequence ID" value="KDQ16071.1"/>
    <property type="molecule type" value="Genomic_DNA"/>
</dbReference>
<evidence type="ECO:0000313" key="3">
    <source>
        <dbReference type="Proteomes" id="UP000027195"/>
    </source>
</evidence>
<gene>
    <name evidence="2" type="ORF">BOTBODRAFT_65014</name>
</gene>